<dbReference type="InterPro" id="IPR042099">
    <property type="entry name" value="ANL_N_sf"/>
</dbReference>
<dbReference type="PANTHER" id="PTHR43845:SF1">
    <property type="entry name" value="BLR5969 PROTEIN"/>
    <property type="match status" value="1"/>
</dbReference>
<dbReference type="Proteomes" id="UP001056291">
    <property type="component" value="Chromosome"/>
</dbReference>
<dbReference type="EMBL" id="CP098747">
    <property type="protein sequence ID" value="USG61637.1"/>
    <property type="molecule type" value="Genomic_DNA"/>
</dbReference>
<dbReference type="InterPro" id="IPR045851">
    <property type="entry name" value="AMP-bd_C_sf"/>
</dbReference>
<feature type="domain" description="AMP-dependent synthetase/ligase" evidence="1">
    <location>
        <begin position="142"/>
        <end position="279"/>
    </location>
</feature>
<dbReference type="SUPFAM" id="SSF56801">
    <property type="entry name" value="Acetyl-CoA synthetase-like"/>
    <property type="match status" value="1"/>
</dbReference>
<evidence type="ECO:0000259" key="1">
    <source>
        <dbReference type="Pfam" id="PF00501"/>
    </source>
</evidence>
<dbReference type="PANTHER" id="PTHR43845">
    <property type="entry name" value="BLR5969 PROTEIN"/>
    <property type="match status" value="1"/>
</dbReference>
<sequence length="416" mass="45102">MTAADTYYDSLETRDEDQRNQEQFHALADQISHAKSNSTYFAEILDGVDANSINDFKALSALPVTRKSDLIAQQKKSPPFGGLNAEPVDKLANIFMSPGPIYEPGQEVKDYFRMGRAMWAAGFRPGDLVHNTFSYHMTPAGMMMESGARAVGCPVFPAGVGNTEMQLQAISELRPKAYVGTPSFLRILLEKGQEADLDMSSITQASVGGEALPPSLRSTLIDLGMQSVVQSYGTADVGLIAYESDAMEGMIIDEGVIVEIVRPGTGDPVAPGEVGEVLVTCFNKTYPLIRFATGDMSAILEGQSPCGRTNARIKGWMGRADQRAKVKGMFVDPSQVAAVHKRHDEIQKVRLVVSSDNNVDAMTLKCEMRTVANDQLKAAIEESIQNLCKVRGSVEFVAAGSLANDGMVIDDVRTYE</sequence>
<name>A0ABY4W6U1_9PROT</name>
<evidence type="ECO:0000313" key="2">
    <source>
        <dbReference type="EMBL" id="USG61637.1"/>
    </source>
</evidence>
<accession>A0ABY4W6U1</accession>
<dbReference type="RefSeq" id="WP_251934783.1">
    <property type="nucleotide sequence ID" value="NZ_CP098747.1"/>
</dbReference>
<dbReference type="Pfam" id="PF00501">
    <property type="entry name" value="AMP-binding"/>
    <property type="match status" value="1"/>
</dbReference>
<dbReference type="Gene3D" id="3.40.50.12780">
    <property type="entry name" value="N-terminal domain of ligase-like"/>
    <property type="match status" value="1"/>
</dbReference>
<proteinExistence type="predicted"/>
<organism evidence="2 3">
    <name type="scientific">Sneathiella marina</name>
    <dbReference type="NCBI Taxonomy" id="2950108"/>
    <lineage>
        <taxon>Bacteria</taxon>
        <taxon>Pseudomonadati</taxon>
        <taxon>Pseudomonadota</taxon>
        <taxon>Alphaproteobacteria</taxon>
        <taxon>Sneathiellales</taxon>
        <taxon>Sneathiellaceae</taxon>
        <taxon>Sneathiella</taxon>
    </lineage>
</organism>
<protein>
    <submittedName>
        <fullName evidence="2">AMP-binding protein</fullName>
    </submittedName>
</protein>
<keyword evidence="3" id="KW-1185">Reference proteome</keyword>
<dbReference type="Gene3D" id="3.30.300.30">
    <property type="match status" value="1"/>
</dbReference>
<reference evidence="2" key="1">
    <citation type="submission" date="2022-06" db="EMBL/GenBank/DDBJ databases">
        <title>Sneathiella actinostolidae sp. nov., isolated from a sea anemonein the Western Pacific Ocean.</title>
        <authorList>
            <person name="Wei M.J."/>
        </authorList>
    </citation>
    <scope>NUCLEOTIDE SEQUENCE</scope>
    <source>
        <strain evidence="2">PHK-P5</strain>
    </source>
</reference>
<evidence type="ECO:0000313" key="3">
    <source>
        <dbReference type="Proteomes" id="UP001056291"/>
    </source>
</evidence>
<dbReference type="InterPro" id="IPR000873">
    <property type="entry name" value="AMP-dep_synth/lig_dom"/>
</dbReference>
<gene>
    <name evidence="2" type="ORF">NBZ79_01430</name>
</gene>